<sequence length="117" mass="12241">MALESGPALPLRPVHVRAARHADGSILLSWTRRSRADADGWGVAEPALEHVPEAWQLQIFNGSTLKRTIGSASAAAVYGTAEQSADFGGPATNFNFSVRQVSPVLGAGHATMGTFNG</sequence>
<organism evidence="1 2">
    <name type="scientific">Devosia sediminis</name>
    <dbReference type="NCBI Taxonomy" id="2798801"/>
    <lineage>
        <taxon>Bacteria</taxon>
        <taxon>Pseudomonadati</taxon>
        <taxon>Pseudomonadota</taxon>
        <taxon>Alphaproteobacteria</taxon>
        <taxon>Hyphomicrobiales</taxon>
        <taxon>Devosiaceae</taxon>
        <taxon>Devosia</taxon>
    </lineage>
</organism>
<reference evidence="1" key="1">
    <citation type="submission" date="2020-12" db="EMBL/GenBank/DDBJ databases">
        <title>Devosia sp. MSA67 isolated from Mo River.</title>
        <authorList>
            <person name="Ma F."/>
            <person name="Zi Z."/>
        </authorList>
    </citation>
    <scope>NUCLEOTIDE SEQUENCE</scope>
    <source>
        <strain evidence="1">MSA67</strain>
    </source>
</reference>
<protein>
    <submittedName>
        <fullName evidence="1">Uncharacterized protein</fullName>
    </submittedName>
</protein>
<evidence type="ECO:0000313" key="2">
    <source>
        <dbReference type="Proteomes" id="UP000602124"/>
    </source>
</evidence>
<dbReference type="Proteomes" id="UP000602124">
    <property type="component" value="Unassembled WGS sequence"/>
</dbReference>
<dbReference type="EMBL" id="JAEKMH010000002">
    <property type="protein sequence ID" value="MBJ3785170.1"/>
    <property type="molecule type" value="Genomic_DNA"/>
</dbReference>
<proteinExistence type="predicted"/>
<name>A0A934IY32_9HYPH</name>
<evidence type="ECO:0000313" key="1">
    <source>
        <dbReference type="EMBL" id="MBJ3785170.1"/>
    </source>
</evidence>
<keyword evidence="2" id="KW-1185">Reference proteome</keyword>
<accession>A0A934IY32</accession>
<dbReference type="AlphaFoldDB" id="A0A934IY32"/>
<dbReference type="RefSeq" id="WP_198876367.1">
    <property type="nucleotide sequence ID" value="NZ_JAEKMH010000002.1"/>
</dbReference>
<gene>
    <name evidence="1" type="ORF">JEQ47_10595</name>
</gene>
<comment type="caution">
    <text evidence="1">The sequence shown here is derived from an EMBL/GenBank/DDBJ whole genome shotgun (WGS) entry which is preliminary data.</text>
</comment>